<feature type="region of interest" description="Disordered" evidence="1">
    <location>
        <begin position="84"/>
        <end position="105"/>
    </location>
</feature>
<accession>A0A9W4T4Y8</accession>
<sequence length="123" mass="14117">MKTKCDECGSTTITGIFSRGFEIFNETSDIKFKIVDSCNRTLYDLTDGLNVEFNCDSSTDPFRHTFYEINLDCFEDGIIFPPVGKHSKHQQGGDQNKPNVEVSKDEKKLEIENINEIVKNQWK</sequence>
<dbReference type="OrthoDB" id="2305685at2759"/>
<name>A0A9W4T4Y8_9GLOM</name>
<evidence type="ECO:0000256" key="1">
    <source>
        <dbReference type="SAM" id="MobiDB-lite"/>
    </source>
</evidence>
<dbReference type="AlphaFoldDB" id="A0A9W4T4Y8"/>
<protein>
    <submittedName>
        <fullName evidence="2">10501_t:CDS:1</fullName>
    </submittedName>
</protein>
<keyword evidence="3" id="KW-1185">Reference proteome</keyword>
<proteinExistence type="predicted"/>
<comment type="caution">
    <text evidence="2">The sequence shown here is derived from an EMBL/GenBank/DDBJ whole genome shotgun (WGS) entry which is preliminary data.</text>
</comment>
<organism evidence="2 3">
    <name type="scientific">Funneliformis geosporum</name>
    <dbReference type="NCBI Taxonomy" id="1117311"/>
    <lineage>
        <taxon>Eukaryota</taxon>
        <taxon>Fungi</taxon>
        <taxon>Fungi incertae sedis</taxon>
        <taxon>Mucoromycota</taxon>
        <taxon>Glomeromycotina</taxon>
        <taxon>Glomeromycetes</taxon>
        <taxon>Glomerales</taxon>
        <taxon>Glomeraceae</taxon>
        <taxon>Funneliformis</taxon>
    </lineage>
</organism>
<dbReference type="Proteomes" id="UP001153678">
    <property type="component" value="Unassembled WGS sequence"/>
</dbReference>
<evidence type="ECO:0000313" key="2">
    <source>
        <dbReference type="EMBL" id="CAI2192746.1"/>
    </source>
</evidence>
<reference evidence="2" key="1">
    <citation type="submission" date="2022-08" db="EMBL/GenBank/DDBJ databases">
        <authorList>
            <person name="Kallberg Y."/>
            <person name="Tangrot J."/>
            <person name="Rosling A."/>
        </authorList>
    </citation>
    <scope>NUCLEOTIDE SEQUENCE</scope>
    <source>
        <strain evidence="2">Wild A</strain>
    </source>
</reference>
<gene>
    <name evidence="2" type="ORF">FWILDA_LOCUS15731</name>
</gene>
<dbReference type="EMBL" id="CAMKVN010008686">
    <property type="protein sequence ID" value="CAI2192746.1"/>
    <property type="molecule type" value="Genomic_DNA"/>
</dbReference>
<evidence type="ECO:0000313" key="3">
    <source>
        <dbReference type="Proteomes" id="UP001153678"/>
    </source>
</evidence>